<evidence type="ECO:0000313" key="2">
    <source>
        <dbReference type="EMBL" id="MBL0404185.1"/>
    </source>
</evidence>
<dbReference type="Pfam" id="PF00903">
    <property type="entry name" value="Glyoxalase"/>
    <property type="match status" value="1"/>
</dbReference>
<dbReference type="AlphaFoldDB" id="A0A936ZAQ1"/>
<dbReference type="CDD" id="cd09012">
    <property type="entry name" value="VOC_like"/>
    <property type="match status" value="1"/>
</dbReference>
<protein>
    <submittedName>
        <fullName evidence="2">VOC family protein</fullName>
    </submittedName>
</protein>
<organism evidence="2 3">
    <name type="scientific">Microvirga aerilata</name>
    <dbReference type="NCBI Taxonomy" id="670292"/>
    <lineage>
        <taxon>Bacteria</taxon>
        <taxon>Pseudomonadati</taxon>
        <taxon>Pseudomonadota</taxon>
        <taxon>Alphaproteobacteria</taxon>
        <taxon>Hyphomicrobiales</taxon>
        <taxon>Methylobacteriaceae</taxon>
        <taxon>Microvirga</taxon>
    </lineage>
</organism>
<dbReference type="InterPro" id="IPR037523">
    <property type="entry name" value="VOC_core"/>
</dbReference>
<gene>
    <name evidence="2" type="ORF">JKG68_09425</name>
</gene>
<dbReference type="PANTHER" id="PTHR36503:SF2">
    <property type="entry name" value="BLR2408 PROTEIN"/>
    <property type="match status" value="1"/>
</dbReference>
<proteinExistence type="predicted"/>
<evidence type="ECO:0000259" key="1">
    <source>
        <dbReference type="PROSITE" id="PS51819"/>
    </source>
</evidence>
<accession>A0A936ZAQ1</accession>
<keyword evidence="3" id="KW-1185">Reference proteome</keyword>
<dbReference type="EMBL" id="JAEQMY010000010">
    <property type="protein sequence ID" value="MBL0404185.1"/>
    <property type="molecule type" value="Genomic_DNA"/>
</dbReference>
<evidence type="ECO:0000313" key="3">
    <source>
        <dbReference type="Proteomes" id="UP000605848"/>
    </source>
</evidence>
<comment type="caution">
    <text evidence="2">The sequence shown here is derived from an EMBL/GenBank/DDBJ whole genome shotgun (WGS) entry which is preliminary data.</text>
</comment>
<dbReference type="SUPFAM" id="SSF54593">
    <property type="entry name" value="Glyoxalase/Bleomycin resistance protein/Dihydroxybiphenyl dioxygenase"/>
    <property type="match status" value="1"/>
</dbReference>
<dbReference type="Gene3D" id="3.10.180.10">
    <property type="entry name" value="2,3-Dihydroxybiphenyl 1,2-Dioxygenase, domain 1"/>
    <property type="match status" value="1"/>
</dbReference>
<reference evidence="2" key="1">
    <citation type="submission" date="2021-01" db="EMBL/GenBank/DDBJ databases">
        <title>Microvirga sp.</title>
        <authorList>
            <person name="Kim M.K."/>
        </authorList>
    </citation>
    <scope>NUCLEOTIDE SEQUENCE</scope>
    <source>
        <strain evidence="2">5420S-16</strain>
    </source>
</reference>
<dbReference type="Proteomes" id="UP000605848">
    <property type="component" value="Unassembled WGS sequence"/>
</dbReference>
<dbReference type="PANTHER" id="PTHR36503">
    <property type="entry name" value="BLR2520 PROTEIN"/>
    <property type="match status" value="1"/>
</dbReference>
<dbReference type="PROSITE" id="PS51819">
    <property type="entry name" value="VOC"/>
    <property type="match status" value="1"/>
</dbReference>
<dbReference type="InterPro" id="IPR029068">
    <property type="entry name" value="Glyas_Bleomycin-R_OHBP_Dase"/>
</dbReference>
<dbReference type="InterPro" id="IPR004360">
    <property type="entry name" value="Glyas_Fos-R_dOase_dom"/>
</dbReference>
<feature type="domain" description="VOC" evidence="1">
    <location>
        <begin position="3"/>
        <end position="128"/>
    </location>
</feature>
<dbReference type="RefSeq" id="WP_202058590.1">
    <property type="nucleotide sequence ID" value="NZ_JAEQMY010000010.1"/>
</dbReference>
<name>A0A936ZAQ1_9HYPH</name>
<sequence length="143" mass="15930">MSKLIFINLPVRDLSRSIAFYEALGARKNEQFTDHTAACMVFSETIHVMLLTHDKFRQFTPKTIADARETTEVLICMSADSRDAVDDMTARAGAAGGVIDPGPKQDYGFMYGRSFEDLDGHIWEVMWMDVEAAKEAMGELATA</sequence>